<evidence type="ECO:0000259" key="12">
    <source>
        <dbReference type="PROSITE" id="PS50106"/>
    </source>
</evidence>
<dbReference type="InterPro" id="IPR004387">
    <property type="entry name" value="Pept_M50_Zn"/>
</dbReference>
<feature type="transmembrane region" description="Helical" evidence="11">
    <location>
        <begin position="375"/>
        <end position="395"/>
    </location>
</feature>
<evidence type="ECO:0000256" key="8">
    <source>
        <dbReference type="ARBA" id="ARBA00022989"/>
    </source>
</evidence>
<dbReference type="Gene3D" id="2.30.42.10">
    <property type="match status" value="2"/>
</dbReference>
<evidence type="ECO:0000256" key="7">
    <source>
        <dbReference type="ARBA" id="ARBA00022833"/>
    </source>
</evidence>
<dbReference type="GO" id="GO:0016020">
    <property type="term" value="C:membrane"/>
    <property type="evidence" value="ECO:0007669"/>
    <property type="project" value="UniProtKB-SubCell"/>
</dbReference>
<keyword evidence="10 11" id="KW-0472">Membrane</keyword>
<dbReference type="KEGG" id="salm:D0Y50_04390"/>
<evidence type="ECO:0000256" key="11">
    <source>
        <dbReference type="RuleBase" id="RU362031"/>
    </source>
</evidence>
<protein>
    <recommendedName>
        <fullName evidence="11">Zinc metalloprotease</fullName>
        <ecNumber evidence="11">3.4.24.-</ecNumber>
    </recommendedName>
</protein>
<evidence type="ECO:0000256" key="1">
    <source>
        <dbReference type="ARBA" id="ARBA00001947"/>
    </source>
</evidence>
<evidence type="ECO:0000313" key="14">
    <source>
        <dbReference type="Proteomes" id="UP000262073"/>
    </source>
</evidence>
<evidence type="ECO:0000256" key="4">
    <source>
        <dbReference type="ARBA" id="ARBA00022670"/>
    </source>
</evidence>
<dbReference type="OrthoDB" id="9782003at2"/>
<dbReference type="CDD" id="cd23082">
    <property type="entry name" value="cpPDZ1_EcRseP-like"/>
    <property type="match status" value="1"/>
</dbReference>
<dbReference type="Pfam" id="PF02163">
    <property type="entry name" value="Peptidase_M50"/>
    <property type="match status" value="1"/>
</dbReference>
<comment type="similarity">
    <text evidence="3 11">Belongs to the peptidase M50B family.</text>
</comment>
<keyword evidence="6 11" id="KW-0378">Hydrolase</keyword>
<evidence type="ECO:0000256" key="3">
    <source>
        <dbReference type="ARBA" id="ARBA00007931"/>
    </source>
</evidence>
<evidence type="ECO:0000256" key="10">
    <source>
        <dbReference type="ARBA" id="ARBA00023136"/>
    </source>
</evidence>
<feature type="domain" description="PDZ" evidence="12">
    <location>
        <begin position="225"/>
        <end position="255"/>
    </location>
</feature>
<dbReference type="PANTHER" id="PTHR42837:SF2">
    <property type="entry name" value="MEMBRANE METALLOPROTEASE ARASP2, CHLOROPLASTIC-RELATED"/>
    <property type="match status" value="1"/>
</dbReference>
<dbReference type="CDD" id="cd23081">
    <property type="entry name" value="cpPDZ_EcRseP-like"/>
    <property type="match status" value="1"/>
</dbReference>
<dbReference type="PROSITE" id="PS50106">
    <property type="entry name" value="PDZ"/>
    <property type="match status" value="1"/>
</dbReference>
<dbReference type="GO" id="GO:0006508">
    <property type="term" value="P:proteolysis"/>
    <property type="evidence" value="ECO:0007669"/>
    <property type="project" value="UniProtKB-KW"/>
</dbReference>
<evidence type="ECO:0000256" key="5">
    <source>
        <dbReference type="ARBA" id="ARBA00022692"/>
    </source>
</evidence>
<keyword evidence="4 13" id="KW-0645">Protease</keyword>
<keyword evidence="11" id="KW-0479">Metal-binding</keyword>
<dbReference type="NCBIfam" id="NF008046">
    <property type="entry name" value="PRK10779.1"/>
    <property type="match status" value="1"/>
</dbReference>
<dbReference type="Proteomes" id="UP000262073">
    <property type="component" value="Chromosome"/>
</dbReference>
<dbReference type="SMART" id="SM00228">
    <property type="entry name" value="PDZ"/>
    <property type="match status" value="2"/>
</dbReference>
<dbReference type="InterPro" id="IPR036034">
    <property type="entry name" value="PDZ_sf"/>
</dbReference>
<accession>A0A346NJH0</accession>
<evidence type="ECO:0000256" key="6">
    <source>
        <dbReference type="ARBA" id="ARBA00022801"/>
    </source>
</evidence>
<keyword evidence="8 11" id="KW-1133">Transmembrane helix</keyword>
<proteinExistence type="inferred from homology"/>
<dbReference type="InterPro" id="IPR008915">
    <property type="entry name" value="Peptidase_M50"/>
</dbReference>
<evidence type="ECO:0000256" key="9">
    <source>
        <dbReference type="ARBA" id="ARBA00023049"/>
    </source>
</evidence>
<dbReference type="NCBIfam" id="TIGR00054">
    <property type="entry name" value="RIP metalloprotease RseP"/>
    <property type="match status" value="1"/>
</dbReference>
<name>A0A346NJH0_9ALTE</name>
<evidence type="ECO:0000256" key="2">
    <source>
        <dbReference type="ARBA" id="ARBA00004141"/>
    </source>
</evidence>
<keyword evidence="5 11" id="KW-0812">Transmembrane</keyword>
<keyword evidence="9 11" id="KW-0482">Metalloprotease</keyword>
<dbReference type="InterPro" id="IPR041489">
    <property type="entry name" value="PDZ_6"/>
</dbReference>
<dbReference type="InterPro" id="IPR001478">
    <property type="entry name" value="PDZ"/>
</dbReference>
<dbReference type="EMBL" id="CP031769">
    <property type="protein sequence ID" value="AXR05677.1"/>
    <property type="molecule type" value="Genomic_DNA"/>
</dbReference>
<dbReference type="AlphaFoldDB" id="A0A346NJH0"/>
<dbReference type="PANTHER" id="PTHR42837">
    <property type="entry name" value="REGULATOR OF SIGMA-E PROTEASE RSEP"/>
    <property type="match status" value="1"/>
</dbReference>
<dbReference type="CDD" id="cd06163">
    <property type="entry name" value="S2P-M50_PDZ_RseP-like"/>
    <property type="match status" value="2"/>
</dbReference>
<dbReference type="GO" id="GO:0046872">
    <property type="term" value="F:metal ion binding"/>
    <property type="evidence" value="ECO:0007669"/>
    <property type="project" value="UniProtKB-KW"/>
</dbReference>
<dbReference type="RefSeq" id="WP_117315687.1">
    <property type="nucleotide sequence ID" value="NZ_CP031769.1"/>
</dbReference>
<dbReference type="SUPFAM" id="SSF50156">
    <property type="entry name" value="PDZ domain-like"/>
    <property type="match status" value="2"/>
</dbReference>
<reference evidence="13 14" key="1">
    <citation type="submission" date="2018-08" db="EMBL/GenBank/DDBJ databases">
        <title>Salinimonas sediminis sp. nov., a piezophilic bacterium isolated from a deep-sea sediment sample from the New Britain Trench.</title>
        <authorList>
            <person name="Cao J."/>
        </authorList>
    </citation>
    <scope>NUCLEOTIDE SEQUENCE [LARGE SCALE GENOMIC DNA]</scope>
    <source>
        <strain evidence="13 14">N102</strain>
    </source>
</reference>
<comment type="subcellular location">
    <subcellularLocation>
        <location evidence="2">Membrane</location>
        <topology evidence="2">Multi-pass membrane protein</topology>
    </subcellularLocation>
</comment>
<gene>
    <name evidence="13" type="primary">rseP</name>
    <name evidence="13" type="ORF">D0Y50_04390</name>
</gene>
<keyword evidence="7 11" id="KW-0862">Zinc</keyword>
<organism evidence="13 14">
    <name type="scientific">Salinimonas sediminis</name>
    <dbReference type="NCBI Taxonomy" id="2303538"/>
    <lineage>
        <taxon>Bacteria</taxon>
        <taxon>Pseudomonadati</taxon>
        <taxon>Pseudomonadota</taxon>
        <taxon>Gammaproteobacteria</taxon>
        <taxon>Alteromonadales</taxon>
        <taxon>Alteromonadaceae</taxon>
        <taxon>Alteromonas/Salinimonas group</taxon>
        <taxon>Salinimonas</taxon>
    </lineage>
</organism>
<feature type="transmembrane region" description="Helical" evidence="11">
    <location>
        <begin position="425"/>
        <end position="443"/>
    </location>
</feature>
<dbReference type="GO" id="GO:0004222">
    <property type="term" value="F:metalloendopeptidase activity"/>
    <property type="evidence" value="ECO:0007669"/>
    <property type="project" value="InterPro"/>
</dbReference>
<feature type="transmembrane region" description="Helical" evidence="11">
    <location>
        <begin position="99"/>
        <end position="122"/>
    </location>
</feature>
<dbReference type="Pfam" id="PF17820">
    <property type="entry name" value="PDZ_6"/>
    <property type="match status" value="1"/>
</dbReference>
<keyword evidence="14" id="KW-1185">Reference proteome</keyword>
<sequence length="450" mass="48486">MFSFLWSLGAFIVALGVLVAVHEWGHFYVARLCGVQVERFSIGFGKPFWRRTDKHGTEFVLAAIPLGGYVRMLDERVDTVADNLKHKAFNNKPVGQRMAIIAAGPVVNFLFAIVALFVMNLVGLQTVKPIVGEVTPASVSAQAGLESGSLITAVGSRDTADWEAVNLELVSYIGQSSIPITAQTANGDSRSLEFDTSNWNFDPEKESALDSLGMQPYRPAAKLELSVVAPDSPASKAGLQVGDNLLSLDGEPIESWEGLVATIGERPGEKVTFEVSRDGQSSTIDATIARRDTQQGQIGYLGVSPTFEPWPQGYVFVHQYGPVEALVKAADKTWRLMTLSVSMIGKLVTGDVSLNNLSGPISIAQGAGVSAGYGLVYFLSFLALISVNLGIINLLPLPMLDGGHLMYFTIEWLTGKPVSEAVQEWGFRIGGVILLMFMGIAIFNDISRIA</sequence>
<evidence type="ECO:0000313" key="13">
    <source>
        <dbReference type="EMBL" id="AXR05677.1"/>
    </source>
</evidence>
<dbReference type="EC" id="3.4.24.-" evidence="11"/>
<comment type="cofactor">
    <cofactor evidence="1 11">
        <name>Zn(2+)</name>
        <dbReference type="ChEBI" id="CHEBI:29105"/>
    </cofactor>
</comment>